<dbReference type="AlphaFoldDB" id="A0A151J719"/>
<dbReference type="EMBL" id="KQ979755">
    <property type="protein sequence ID" value="KYN19308.1"/>
    <property type="molecule type" value="Genomic_DNA"/>
</dbReference>
<dbReference type="Proteomes" id="UP000078492">
    <property type="component" value="Unassembled WGS sequence"/>
</dbReference>
<gene>
    <name evidence="1" type="ORF">ALC57_08359</name>
</gene>
<keyword evidence="2" id="KW-1185">Reference proteome</keyword>
<proteinExistence type="predicted"/>
<evidence type="ECO:0000313" key="1">
    <source>
        <dbReference type="EMBL" id="KYN19308.1"/>
    </source>
</evidence>
<protein>
    <submittedName>
        <fullName evidence="1">Uncharacterized protein</fullName>
    </submittedName>
</protein>
<reference evidence="1 2" key="1">
    <citation type="submission" date="2015-09" db="EMBL/GenBank/DDBJ databases">
        <title>Trachymyrmex cornetzi WGS genome.</title>
        <authorList>
            <person name="Nygaard S."/>
            <person name="Hu H."/>
            <person name="Boomsma J."/>
            <person name="Zhang G."/>
        </authorList>
    </citation>
    <scope>NUCLEOTIDE SEQUENCE [LARGE SCALE GENOMIC DNA]</scope>
    <source>
        <strain evidence="1">Tcor2-1</strain>
        <tissue evidence="1">Whole body</tissue>
    </source>
</reference>
<evidence type="ECO:0000313" key="2">
    <source>
        <dbReference type="Proteomes" id="UP000078492"/>
    </source>
</evidence>
<accession>A0A151J719</accession>
<sequence length="175" mass="19614">MCYCLQLDCLHTLFPTAHKPPTQNEDYLTPTNSLVRVRFFWKNIPSGHCLLIPHCSCANGSVRNRVGVQTGPCAIGSCAIGSACKWVCVQTGLCAIEVVCNRVMRNRVRAQSDPCPIRKSCRVRLLMCAIGPDSLYSQKKKFVGQFEASHEFPKKVIACLVRTRTYIRLGRLIKK</sequence>
<organism evidence="1 2">
    <name type="scientific">Trachymyrmex cornetzi</name>
    <dbReference type="NCBI Taxonomy" id="471704"/>
    <lineage>
        <taxon>Eukaryota</taxon>
        <taxon>Metazoa</taxon>
        <taxon>Ecdysozoa</taxon>
        <taxon>Arthropoda</taxon>
        <taxon>Hexapoda</taxon>
        <taxon>Insecta</taxon>
        <taxon>Pterygota</taxon>
        <taxon>Neoptera</taxon>
        <taxon>Endopterygota</taxon>
        <taxon>Hymenoptera</taxon>
        <taxon>Apocrita</taxon>
        <taxon>Aculeata</taxon>
        <taxon>Formicoidea</taxon>
        <taxon>Formicidae</taxon>
        <taxon>Myrmicinae</taxon>
        <taxon>Trachymyrmex</taxon>
    </lineage>
</organism>
<name>A0A151J719_9HYME</name>